<name>A0A388TAP5_TERA1</name>
<protein>
    <submittedName>
        <fullName evidence="1">Uncharacterized protein</fullName>
    </submittedName>
</protein>
<accession>A0A388TAP5</accession>
<sequence>MNISTKDKQLEGAEIEFIYIESIYNAGYRQAVKEFINENEESDALKYYKRQAQIAVLEEIKDGCKRWNPEDCRIMQYFSGKRKAACGLRSCWCANYSACKKLAELKEEKEKS</sequence>
<gene>
    <name evidence="1" type="ORF">NO1_0255</name>
</gene>
<reference evidence="1 2" key="1">
    <citation type="journal article" date="2019" name="ISME J.">
        <title>Genome analyses of uncultured TG2/ZB3 bacteria in 'Margulisbacteria' specifically attached to ectosymbiotic spirochetes of protists in the termite gut.</title>
        <authorList>
            <person name="Utami Y.D."/>
            <person name="Kuwahara H."/>
            <person name="Igai K."/>
            <person name="Murakami T."/>
            <person name="Sugaya K."/>
            <person name="Morikawa T."/>
            <person name="Nagura Y."/>
            <person name="Yuki M."/>
            <person name="Deevong P."/>
            <person name="Inoue T."/>
            <person name="Kihara K."/>
            <person name="Lo N."/>
            <person name="Yamada A."/>
            <person name="Ohkuma M."/>
            <person name="Hongoh Y."/>
        </authorList>
    </citation>
    <scope>NUCLEOTIDE SEQUENCE [LARGE SCALE GENOMIC DNA]</scope>
    <source>
        <strain evidence="1">NkOx7-01</strain>
    </source>
</reference>
<keyword evidence="2" id="KW-1185">Reference proteome</keyword>
<proteinExistence type="predicted"/>
<dbReference type="EMBL" id="BGZN01000002">
    <property type="protein sequence ID" value="GBR72774.1"/>
    <property type="molecule type" value="Genomic_DNA"/>
</dbReference>
<organism evidence="1 2">
    <name type="scientific">Termititenax aidoneus</name>
    <dbReference type="NCBI Taxonomy" id="2218524"/>
    <lineage>
        <taxon>Bacteria</taxon>
        <taxon>Bacillati</taxon>
        <taxon>Candidatus Margulisiibacteriota</taxon>
        <taxon>Candidatus Termititenacia</taxon>
        <taxon>Candidatus Termititenacales</taxon>
        <taxon>Candidatus Termititenacaceae</taxon>
        <taxon>Candidatus Termititenax</taxon>
    </lineage>
</organism>
<evidence type="ECO:0000313" key="2">
    <source>
        <dbReference type="Proteomes" id="UP000269352"/>
    </source>
</evidence>
<dbReference type="Proteomes" id="UP000269352">
    <property type="component" value="Unassembled WGS sequence"/>
</dbReference>
<dbReference type="AlphaFoldDB" id="A0A388TAP5"/>
<evidence type="ECO:0000313" key="1">
    <source>
        <dbReference type="EMBL" id="GBR72774.1"/>
    </source>
</evidence>
<comment type="caution">
    <text evidence="1">The sequence shown here is derived from an EMBL/GenBank/DDBJ whole genome shotgun (WGS) entry which is preliminary data.</text>
</comment>